<sequence length="113" mass="11739">MFAAALMSDGRETTAPDVTAAAMRDSSPMFLAARGGCGLWASLPDQGAQPGKQAENGAELPHAPSAPATVERAEPPDRTADVSSPAPSAAEPIDPWRSPAYCLRRPCLAETFC</sequence>
<dbReference type="Proteomes" id="UP001352852">
    <property type="component" value="Unassembled WGS sequence"/>
</dbReference>
<feature type="region of interest" description="Disordered" evidence="1">
    <location>
        <begin position="1"/>
        <end position="20"/>
    </location>
</feature>
<protein>
    <submittedName>
        <fullName evidence="2">Uncharacterized protein</fullName>
    </submittedName>
</protein>
<evidence type="ECO:0000313" key="3">
    <source>
        <dbReference type="Proteomes" id="UP001352852"/>
    </source>
</evidence>
<reference evidence="2 3" key="1">
    <citation type="submission" date="2021-06" db="EMBL/GenBank/DDBJ databases">
        <authorList>
            <person name="Palmer J.M."/>
        </authorList>
    </citation>
    <scope>NUCLEOTIDE SEQUENCE [LARGE SCALE GENOMIC DNA]</scope>
    <source>
        <strain evidence="2 3">CL_MEX2019</strain>
        <tissue evidence="2">Muscle</tissue>
    </source>
</reference>
<evidence type="ECO:0000256" key="1">
    <source>
        <dbReference type="SAM" id="MobiDB-lite"/>
    </source>
</evidence>
<proteinExistence type="predicted"/>
<dbReference type="EMBL" id="JAHUTJ010016622">
    <property type="protein sequence ID" value="MED6269954.1"/>
    <property type="molecule type" value="Genomic_DNA"/>
</dbReference>
<feature type="compositionally biased region" description="Basic and acidic residues" evidence="1">
    <location>
        <begin position="71"/>
        <end position="80"/>
    </location>
</feature>
<comment type="caution">
    <text evidence="2">The sequence shown here is derived from an EMBL/GenBank/DDBJ whole genome shotgun (WGS) entry which is preliminary data.</text>
</comment>
<accession>A0ABU7D754</accession>
<evidence type="ECO:0000313" key="2">
    <source>
        <dbReference type="EMBL" id="MED6269954.1"/>
    </source>
</evidence>
<name>A0ABU7D754_9TELE</name>
<organism evidence="2 3">
    <name type="scientific">Characodon lateralis</name>
    <dbReference type="NCBI Taxonomy" id="208331"/>
    <lineage>
        <taxon>Eukaryota</taxon>
        <taxon>Metazoa</taxon>
        <taxon>Chordata</taxon>
        <taxon>Craniata</taxon>
        <taxon>Vertebrata</taxon>
        <taxon>Euteleostomi</taxon>
        <taxon>Actinopterygii</taxon>
        <taxon>Neopterygii</taxon>
        <taxon>Teleostei</taxon>
        <taxon>Neoteleostei</taxon>
        <taxon>Acanthomorphata</taxon>
        <taxon>Ovalentaria</taxon>
        <taxon>Atherinomorphae</taxon>
        <taxon>Cyprinodontiformes</taxon>
        <taxon>Goodeidae</taxon>
        <taxon>Characodon</taxon>
    </lineage>
</organism>
<feature type="region of interest" description="Disordered" evidence="1">
    <location>
        <begin position="41"/>
        <end position="97"/>
    </location>
</feature>
<keyword evidence="3" id="KW-1185">Reference proteome</keyword>
<gene>
    <name evidence="2" type="ORF">CHARACLAT_004804</name>
</gene>